<evidence type="ECO:0000313" key="2">
    <source>
        <dbReference type="Proteomes" id="UP000321793"/>
    </source>
</evidence>
<dbReference type="Proteomes" id="UP000321793">
    <property type="component" value="Unassembled WGS sequence"/>
</dbReference>
<dbReference type="Pfam" id="PF02566">
    <property type="entry name" value="OsmC"/>
    <property type="match status" value="1"/>
</dbReference>
<dbReference type="PANTHER" id="PTHR42830">
    <property type="entry name" value="OSMOTICALLY INDUCIBLE FAMILY PROTEIN"/>
    <property type="match status" value="1"/>
</dbReference>
<organism evidence="1 2">
    <name type="scientific">Knoellia locipacati</name>
    <dbReference type="NCBI Taxonomy" id="882824"/>
    <lineage>
        <taxon>Bacteria</taxon>
        <taxon>Bacillati</taxon>
        <taxon>Actinomycetota</taxon>
        <taxon>Actinomycetes</taxon>
        <taxon>Micrococcales</taxon>
        <taxon>Intrasporangiaceae</taxon>
        <taxon>Knoellia</taxon>
    </lineage>
</organism>
<dbReference type="PANTHER" id="PTHR42830:SF2">
    <property type="entry name" value="OSMC_OHR FAMILY PROTEIN"/>
    <property type="match status" value="1"/>
</dbReference>
<protein>
    <submittedName>
        <fullName evidence="1">Redox protein</fullName>
    </submittedName>
</protein>
<dbReference type="InterPro" id="IPR052707">
    <property type="entry name" value="OsmC_Ohr_Peroxiredoxin"/>
</dbReference>
<dbReference type="InterPro" id="IPR015946">
    <property type="entry name" value="KH_dom-like_a/b"/>
</dbReference>
<dbReference type="InterPro" id="IPR036102">
    <property type="entry name" value="OsmC/Ohrsf"/>
</dbReference>
<dbReference type="Gene3D" id="3.30.300.20">
    <property type="match status" value="1"/>
</dbReference>
<dbReference type="AlphaFoldDB" id="A0A512T4J7"/>
<accession>A0A512T4J7</accession>
<dbReference type="OrthoDB" id="9795405at2"/>
<proteinExistence type="predicted"/>
<gene>
    <name evidence="1" type="ORF">KLO01_31560</name>
</gene>
<keyword evidence="2" id="KW-1185">Reference proteome</keyword>
<dbReference type="RefSeq" id="WP_147066880.1">
    <property type="nucleotide sequence ID" value="NZ_BAABDN010000002.1"/>
</dbReference>
<reference evidence="1 2" key="1">
    <citation type="submission" date="2019-07" db="EMBL/GenBank/DDBJ databases">
        <title>Whole genome shotgun sequence of Knoellia locipacati NBRC 109775.</title>
        <authorList>
            <person name="Hosoyama A."/>
            <person name="Uohara A."/>
            <person name="Ohji S."/>
            <person name="Ichikawa N."/>
        </authorList>
    </citation>
    <scope>NUCLEOTIDE SEQUENCE [LARGE SCALE GENOMIC DNA]</scope>
    <source>
        <strain evidence="1 2">NBRC 109775</strain>
    </source>
</reference>
<dbReference type="InterPro" id="IPR003718">
    <property type="entry name" value="OsmC/Ohr_fam"/>
</dbReference>
<name>A0A512T4J7_9MICO</name>
<dbReference type="SUPFAM" id="SSF82784">
    <property type="entry name" value="OsmC-like"/>
    <property type="match status" value="1"/>
</dbReference>
<comment type="caution">
    <text evidence="1">The sequence shown here is derived from an EMBL/GenBank/DDBJ whole genome shotgun (WGS) entry which is preliminary data.</text>
</comment>
<sequence>MADHTYRATLAWDGSEGSTGGGYTAYTRNHEGAVPPAAGSFALSADPHFRGDATRANPEQLLVLAASSCQMLSFLHVAATAGLDVLDYTDDAEGLMPAREKPMRVTRITLRPKVLVAAGSDVSRFDELMHEAHEGCFIASSLTSEVVLEPTVEVAGAASAPTTPEENAS</sequence>
<dbReference type="EMBL" id="BKBA01000012">
    <property type="protein sequence ID" value="GEQ15109.1"/>
    <property type="molecule type" value="Genomic_DNA"/>
</dbReference>
<evidence type="ECO:0000313" key="1">
    <source>
        <dbReference type="EMBL" id="GEQ15109.1"/>
    </source>
</evidence>